<evidence type="ECO:0000256" key="1">
    <source>
        <dbReference type="SAM" id="Phobius"/>
    </source>
</evidence>
<dbReference type="EMBL" id="CP103305">
    <property type="protein sequence ID" value="UVS68613.1"/>
    <property type="molecule type" value="Genomic_DNA"/>
</dbReference>
<protein>
    <submittedName>
        <fullName evidence="2">Uncharacterized protein</fullName>
    </submittedName>
</protein>
<keyword evidence="1" id="KW-0472">Membrane</keyword>
<proteinExistence type="predicted"/>
<sequence>MRRAGLENLIYLYYYPSGMFEALFRQVIDPAAFPVWIPLAFGLIVGLAYAIASGMRRSK</sequence>
<organism evidence="2">
    <name type="scientific">Nitrososphaera viennensis</name>
    <dbReference type="NCBI Taxonomy" id="1034015"/>
    <lineage>
        <taxon>Archaea</taxon>
        <taxon>Nitrososphaerota</taxon>
        <taxon>Nitrososphaeria</taxon>
        <taxon>Nitrososphaerales</taxon>
        <taxon>Nitrososphaeraceae</taxon>
        <taxon>Nitrososphaera</taxon>
    </lineage>
</organism>
<evidence type="ECO:0000313" key="2">
    <source>
        <dbReference type="EMBL" id="UVS68613.1"/>
    </source>
</evidence>
<name>A0A977NLD4_9ARCH</name>
<keyword evidence="1" id="KW-1133">Transmembrane helix</keyword>
<dbReference type="RefSeq" id="WP_144239700.1">
    <property type="nucleotide sequence ID" value="NZ_CP103305.1"/>
</dbReference>
<dbReference type="Proteomes" id="UP001059771">
    <property type="component" value="Chromosome"/>
</dbReference>
<reference evidence="2" key="1">
    <citation type="submission" date="2022-08" db="EMBL/GenBank/DDBJ databases">
        <title>Dynamic responses of ammonia-oxidizing microbial communities induced by reactive oxygen species (ROS) in fluctuating redox aquifers.</title>
        <authorList>
            <person name="Wang P."/>
            <person name="Wang H."/>
        </authorList>
    </citation>
    <scope>NUCLEOTIDE SEQUENCE</scope>
    <source>
        <strain evidence="2">PLX03</strain>
    </source>
</reference>
<accession>A0A977NLD4</accession>
<dbReference type="GeneID" id="74687598"/>
<feature type="transmembrane region" description="Helical" evidence="1">
    <location>
        <begin position="33"/>
        <end position="52"/>
    </location>
</feature>
<dbReference type="AlphaFoldDB" id="A0A977NLD4"/>
<keyword evidence="1" id="KW-0812">Transmembrane</keyword>
<gene>
    <name evidence="2" type="ORF">NWT39_11975</name>
</gene>